<accession>A0ABN2PB27</accession>
<keyword evidence="4" id="KW-1185">Reference proteome</keyword>
<feature type="chain" id="PRO_5045194496" description="Lytic transglycosylase domain-containing protein" evidence="2">
    <location>
        <begin position="26"/>
        <end position="317"/>
    </location>
</feature>
<evidence type="ECO:0008006" key="5">
    <source>
        <dbReference type="Google" id="ProtNLM"/>
    </source>
</evidence>
<name>A0ABN2PB27_9ACTN</name>
<evidence type="ECO:0000256" key="2">
    <source>
        <dbReference type="SAM" id="SignalP"/>
    </source>
</evidence>
<dbReference type="InterPro" id="IPR023346">
    <property type="entry name" value="Lysozyme-like_dom_sf"/>
</dbReference>
<dbReference type="RefSeq" id="WP_344006362.1">
    <property type="nucleotide sequence ID" value="NZ_BAAAMY010000004.1"/>
</dbReference>
<keyword evidence="2" id="KW-0732">Signal</keyword>
<protein>
    <recommendedName>
        <fullName evidence="5">Lytic transglycosylase domain-containing protein</fullName>
    </recommendedName>
</protein>
<evidence type="ECO:0000313" key="4">
    <source>
        <dbReference type="Proteomes" id="UP001501612"/>
    </source>
</evidence>
<dbReference type="CDD" id="cd13399">
    <property type="entry name" value="Slt35-like"/>
    <property type="match status" value="1"/>
</dbReference>
<evidence type="ECO:0000313" key="3">
    <source>
        <dbReference type="EMBL" id="GAA1917195.1"/>
    </source>
</evidence>
<proteinExistence type="predicted"/>
<organism evidence="3 4">
    <name type="scientific">Nocardioides lentus</name>
    <dbReference type="NCBI Taxonomy" id="338077"/>
    <lineage>
        <taxon>Bacteria</taxon>
        <taxon>Bacillati</taxon>
        <taxon>Actinomycetota</taxon>
        <taxon>Actinomycetes</taxon>
        <taxon>Propionibacteriales</taxon>
        <taxon>Nocardioidaceae</taxon>
        <taxon>Nocardioides</taxon>
    </lineage>
</organism>
<evidence type="ECO:0000256" key="1">
    <source>
        <dbReference type="SAM" id="MobiDB-lite"/>
    </source>
</evidence>
<feature type="region of interest" description="Disordered" evidence="1">
    <location>
        <begin position="27"/>
        <end position="57"/>
    </location>
</feature>
<sequence>MTPRAHRTSSAALATLVLVATAACAGDPAGPDTDPRTGGAPAASGPGSRGAVDLPPLSRADAPWQVVRQVEASERAIRDPGTDGRTLAAAGRLQQLAYRTLAERTAWDARVADLLAPGLRGAVRDNVAARRAMLDLQREYPANETLPAWRVVDPLPAAELRGYYAEAQREFGVGWEHLAAIHLVETGMGRIEGDSVAGARGPMQFIDETWARYGEGDVTDPRDAILGAGRYLAARGFTAGDDAAIDDAVYAYNNDVRYVRAIRLHAAVMERNPRTYLGYHAWDVVFSTARGDVTLPVGYDSDEPIPVDRWLRDHPQP</sequence>
<dbReference type="EMBL" id="BAAAMY010000004">
    <property type="protein sequence ID" value="GAA1917195.1"/>
    <property type="molecule type" value="Genomic_DNA"/>
</dbReference>
<dbReference type="SUPFAM" id="SSF53955">
    <property type="entry name" value="Lysozyme-like"/>
    <property type="match status" value="1"/>
</dbReference>
<feature type="signal peptide" evidence="2">
    <location>
        <begin position="1"/>
        <end position="25"/>
    </location>
</feature>
<reference evidence="3 4" key="1">
    <citation type="journal article" date="2019" name="Int. J. Syst. Evol. Microbiol.">
        <title>The Global Catalogue of Microorganisms (GCM) 10K type strain sequencing project: providing services to taxonomists for standard genome sequencing and annotation.</title>
        <authorList>
            <consortium name="The Broad Institute Genomics Platform"/>
            <consortium name="The Broad Institute Genome Sequencing Center for Infectious Disease"/>
            <person name="Wu L."/>
            <person name="Ma J."/>
        </authorList>
    </citation>
    <scope>NUCLEOTIDE SEQUENCE [LARGE SCALE GENOMIC DNA]</scope>
    <source>
        <strain evidence="3 4">JCM 14046</strain>
    </source>
</reference>
<dbReference type="Gene3D" id="1.10.530.10">
    <property type="match status" value="1"/>
</dbReference>
<dbReference type="PROSITE" id="PS51257">
    <property type="entry name" value="PROKAR_LIPOPROTEIN"/>
    <property type="match status" value="1"/>
</dbReference>
<comment type="caution">
    <text evidence="3">The sequence shown here is derived from an EMBL/GenBank/DDBJ whole genome shotgun (WGS) entry which is preliminary data.</text>
</comment>
<gene>
    <name evidence="3" type="ORF">GCM10009737_18320</name>
</gene>
<dbReference type="Proteomes" id="UP001501612">
    <property type="component" value="Unassembled WGS sequence"/>
</dbReference>
<feature type="compositionally biased region" description="Low complexity" evidence="1">
    <location>
        <begin position="38"/>
        <end position="51"/>
    </location>
</feature>